<dbReference type="Proteomes" id="UP001226091">
    <property type="component" value="Chromosome"/>
</dbReference>
<dbReference type="EMBL" id="CP126116">
    <property type="protein sequence ID" value="WHZ56235.1"/>
    <property type="molecule type" value="Genomic_DNA"/>
</dbReference>
<proteinExistence type="predicted"/>
<organism evidence="1 2">
    <name type="scientific">Metabacillus hrfriensis</name>
    <dbReference type="NCBI Taxonomy" id="3048891"/>
    <lineage>
        <taxon>Bacteria</taxon>
        <taxon>Bacillati</taxon>
        <taxon>Bacillota</taxon>
        <taxon>Bacilli</taxon>
        <taxon>Bacillales</taxon>
        <taxon>Bacillaceae</taxon>
        <taxon>Metabacillus</taxon>
    </lineage>
</organism>
<sequence>MSTKTLKHHLLPRSAAVFEKVKEDKAAADKVKELIYKVHKETKHIAFTGHFSAGKSTMINTILEESILPTSPIPTSANVVLLQKGDKSVILHDSSGNLLKLNGEYSIQQVKDYCKQGEEIMKVEISDLYQALPENVVIMDTPGIDSTDAAHRMATESTLHLADLIFYVTDYNHVQSEENVTFISEMIHKGKNVYLIVNQIDKHREEEVSFSYFRSQIETTFGGAGLSKNHIFYTSLVDHENTHNQLQTVKKLIRDTIAEDHLVVQSAQSTLKSLVNEFLKWKEDDLEIKDIQAEELIQRLESVQVNREASASALQSLFDKVNSAVFDMKEQLQYILKNANLIPFETRSKAERYIAAAQPGFKVGLLFSKVKTMEERQKRESDLFDEITRHLQSQITWHLSELLKKKSAEYEIHDPVILNDIQSFDVKIQPQLLQDSIHKGATVNSQYTLTYSNDLSEAVKKECKQQVLPLIEEIEHHLKNQSADQIKALEKEVDEANKQLEELNETYHSLISFEQVKNDLSELMDQQSFPDINITEWLQKYPMKEPVEGVLEPHKPVSALRDELTEELPKHELHLDQDFFSMQIARASDAMRDIPGFHMLSASLLEKAQSLQNKSFTVALFGAFSAGKSSFANALLGEKLLPSSPTPTTATINKIVPVTADKPHGLIEVKFKSEEAFLTEIADLFSIEAESVHSALSKLNELEGGNERLKSLLPLYTHALKDFPSISGTVRAVEREEYKEFVANEEKACMVEEVIIYFDSPLTRNGITIVDTPGADSFNSRHTEVAFDYIKNADAILFVTYYNHPFSKGDREFLKQLGRVKDTFTMDKMFFVINAIDLAESKEEIEMVKEYITGQLLTHEIRHPRLYGISSLMELEKTSDPAISEFTQFQDDFMHFINNDLSASMIMSAKVELSIAKQQLQSILNAADDDQEKRKNELKRLSSERAEIVSMLRTDEHQLEQKQVLQEIKEQLFYVKQRTMLRFPDLFKESFHPGAFAGSSKQTKEILENCLQDLLVSLQFHVLQELQATTLRLEKYTHKLLENVFKRHSKEIALTNNELRTSMPEFTKFHTPKLQAALKDIKSAEIRQPLKKFKNTKSFFEKNEKKTMSDELQGKLDTPITDILSAHQDQFGEYYLEQFMNECSLLLENLANQAENYYEALLSAYTNNDLTLHQKGNLTLKQIMMELERDEQ</sequence>
<accession>A0ACD4R6X6</accession>
<protein>
    <submittedName>
        <fullName evidence="1">Dynamin family protein</fullName>
    </submittedName>
</protein>
<evidence type="ECO:0000313" key="1">
    <source>
        <dbReference type="EMBL" id="WHZ56235.1"/>
    </source>
</evidence>
<name>A0ACD4R6X6_9BACI</name>
<gene>
    <name evidence="1" type="ORF">QLQ22_16220</name>
</gene>
<evidence type="ECO:0000313" key="2">
    <source>
        <dbReference type="Proteomes" id="UP001226091"/>
    </source>
</evidence>
<reference evidence="2" key="1">
    <citation type="journal article" date="2025" name="Aquaculture">
        <title>Assessment of the bioflocculant production and safety properties of Metabacillus hrfriensis sp. nov. based on phenotypic and whole-genome sequencing analysis.</title>
        <authorList>
            <person name="Zhang R."/>
            <person name="Zhao Z."/>
            <person name="Luo L."/>
            <person name="Wang S."/>
            <person name="Guo K."/>
            <person name="Xu W."/>
        </authorList>
    </citation>
    <scope>NUCLEOTIDE SEQUENCE [LARGE SCALE GENOMIC DNA]</scope>
    <source>
        <strain evidence="2">CT-WN-B3</strain>
    </source>
</reference>
<keyword evidence="2" id="KW-1185">Reference proteome</keyword>